<keyword evidence="2" id="KW-1185">Reference proteome</keyword>
<dbReference type="AlphaFoldDB" id="A0A0C2IS44"/>
<comment type="caution">
    <text evidence="1">The sequence shown here is derived from an EMBL/GenBank/DDBJ whole genome shotgun (WGS) entry which is preliminary data.</text>
</comment>
<evidence type="ECO:0000313" key="1">
    <source>
        <dbReference type="EMBL" id="KII68269.1"/>
    </source>
</evidence>
<sequence length="131" mass="16079">MQDQRQPTSLKARDIYSYYLLYSLKIWRDCNARYHANHSLPIATERLPNTSVLWYDRNYHHYHPAEMVLMHSIYMQQIIKYQHKNCSFYMIFLDEWFLFELFQFQVHPVLDQILDKGPLQRFRDSFAINVL</sequence>
<protein>
    <submittedName>
        <fullName evidence="1">Uncharacterized protein</fullName>
    </submittedName>
</protein>
<reference evidence="1 2" key="1">
    <citation type="journal article" date="2014" name="Genome Biol. Evol.">
        <title>The genome of the myxosporean Thelohanellus kitauei shows adaptations to nutrient acquisition within its fish host.</title>
        <authorList>
            <person name="Yang Y."/>
            <person name="Xiong J."/>
            <person name="Zhou Z."/>
            <person name="Huo F."/>
            <person name="Miao W."/>
            <person name="Ran C."/>
            <person name="Liu Y."/>
            <person name="Zhang J."/>
            <person name="Feng J."/>
            <person name="Wang M."/>
            <person name="Wang M."/>
            <person name="Wang L."/>
            <person name="Yao B."/>
        </authorList>
    </citation>
    <scope>NUCLEOTIDE SEQUENCE [LARGE SCALE GENOMIC DNA]</scope>
    <source>
        <strain evidence="1">Wuqing</strain>
    </source>
</reference>
<dbReference type="Proteomes" id="UP000031668">
    <property type="component" value="Unassembled WGS sequence"/>
</dbReference>
<gene>
    <name evidence="1" type="ORF">RF11_08143</name>
</gene>
<proteinExistence type="predicted"/>
<name>A0A0C2IS44_THEKT</name>
<accession>A0A0C2IS44</accession>
<evidence type="ECO:0000313" key="2">
    <source>
        <dbReference type="Proteomes" id="UP000031668"/>
    </source>
</evidence>
<dbReference type="EMBL" id="JWZT01002875">
    <property type="protein sequence ID" value="KII68269.1"/>
    <property type="molecule type" value="Genomic_DNA"/>
</dbReference>
<organism evidence="1 2">
    <name type="scientific">Thelohanellus kitauei</name>
    <name type="common">Myxosporean</name>
    <dbReference type="NCBI Taxonomy" id="669202"/>
    <lineage>
        <taxon>Eukaryota</taxon>
        <taxon>Metazoa</taxon>
        <taxon>Cnidaria</taxon>
        <taxon>Myxozoa</taxon>
        <taxon>Myxosporea</taxon>
        <taxon>Bivalvulida</taxon>
        <taxon>Platysporina</taxon>
        <taxon>Myxobolidae</taxon>
        <taxon>Thelohanellus</taxon>
    </lineage>
</organism>